<keyword evidence="6" id="KW-1185">Reference proteome</keyword>
<dbReference type="Pfam" id="PF13517">
    <property type="entry name" value="FG-GAP_3"/>
    <property type="match status" value="1"/>
</dbReference>
<evidence type="ECO:0000256" key="1">
    <source>
        <dbReference type="ARBA" id="ARBA00022729"/>
    </source>
</evidence>
<name>A0A9N8DSN7_9STRA</name>
<feature type="compositionally biased region" description="Low complexity" evidence="2">
    <location>
        <begin position="293"/>
        <end position="314"/>
    </location>
</feature>
<dbReference type="PANTHER" id="PTHR16026">
    <property type="entry name" value="CARTILAGE ACIDIC PROTEIN 1"/>
    <property type="match status" value="1"/>
</dbReference>
<dbReference type="Proteomes" id="UP001153069">
    <property type="component" value="Unassembled WGS sequence"/>
</dbReference>
<dbReference type="PANTHER" id="PTHR16026:SF0">
    <property type="entry name" value="CARTILAGE ACIDIC PROTEIN 1"/>
    <property type="match status" value="1"/>
</dbReference>
<proteinExistence type="predicted"/>
<feature type="domain" description="ASPIC/UnbV" evidence="4">
    <location>
        <begin position="214"/>
        <end position="278"/>
    </location>
</feature>
<sequence>MLFQRSVLLATMLGGASVLAAFVDVTEQVLPAYTQSYVPFLDIKKTPMAAGVCTLDVNNDGSPDLYFVSGPGFPNALMLNVGSGVFHDVSEQWGLVHNEDSVLTCLAIDLDNDGCDDLVLTGAFTGDSFTGNFMPKNNYCSDGAMNFIDVIPPVLKDLPYTISSSAYDFDHDGLLDLYVSALGGRPLILYGEPNGNHWLGVRLEGTGPKTSHQAIGAVAQLSRKDGSGPKQTLILSAGSAAMSTEEKTLFFGMGSSDVSDYESSITWPGSGETEVFDGFSEPKIVTLVQGTGVPSSVEASRSGSSSTTGETPLSKNNFMLHR</sequence>
<dbReference type="InterPro" id="IPR028994">
    <property type="entry name" value="Integrin_alpha_N"/>
</dbReference>
<dbReference type="InterPro" id="IPR013517">
    <property type="entry name" value="FG-GAP"/>
</dbReference>
<dbReference type="SUPFAM" id="SSF69318">
    <property type="entry name" value="Integrin alpha N-terminal domain"/>
    <property type="match status" value="1"/>
</dbReference>
<accession>A0A9N8DSN7</accession>
<dbReference type="Gene3D" id="2.130.10.130">
    <property type="entry name" value="Integrin alpha, N-terminal"/>
    <property type="match status" value="1"/>
</dbReference>
<dbReference type="InterPro" id="IPR027039">
    <property type="entry name" value="Crtac1"/>
</dbReference>
<keyword evidence="1 3" id="KW-0732">Signal</keyword>
<evidence type="ECO:0000259" key="4">
    <source>
        <dbReference type="Pfam" id="PF07593"/>
    </source>
</evidence>
<dbReference type="AlphaFoldDB" id="A0A9N8DSN7"/>
<feature type="signal peptide" evidence="3">
    <location>
        <begin position="1"/>
        <end position="20"/>
    </location>
</feature>
<evidence type="ECO:0000256" key="2">
    <source>
        <dbReference type="SAM" id="MobiDB-lite"/>
    </source>
</evidence>
<reference evidence="5" key="1">
    <citation type="submission" date="2020-06" db="EMBL/GenBank/DDBJ databases">
        <authorList>
            <consortium name="Plant Systems Biology data submission"/>
        </authorList>
    </citation>
    <scope>NUCLEOTIDE SEQUENCE</scope>
    <source>
        <strain evidence="5">D6</strain>
    </source>
</reference>
<feature type="chain" id="PRO_5040138432" evidence="3">
    <location>
        <begin position="21"/>
        <end position="322"/>
    </location>
</feature>
<protein>
    <submittedName>
        <fullName evidence="5">Aspic unbv domain protein</fullName>
    </submittedName>
</protein>
<dbReference type="Pfam" id="PF07593">
    <property type="entry name" value="UnbV_ASPIC"/>
    <property type="match status" value="1"/>
</dbReference>
<evidence type="ECO:0000256" key="3">
    <source>
        <dbReference type="SAM" id="SignalP"/>
    </source>
</evidence>
<dbReference type="EMBL" id="CAICTM010000341">
    <property type="protein sequence ID" value="CAB9508323.1"/>
    <property type="molecule type" value="Genomic_DNA"/>
</dbReference>
<comment type="caution">
    <text evidence="5">The sequence shown here is derived from an EMBL/GenBank/DDBJ whole genome shotgun (WGS) entry which is preliminary data.</text>
</comment>
<evidence type="ECO:0000313" key="5">
    <source>
        <dbReference type="EMBL" id="CAB9508323.1"/>
    </source>
</evidence>
<organism evidence="5 6">
    <name type="scientific">Seminavis robusta</name>
    <dbReference type="NCBI Taxonomy" id="568900"/>
    <lineage>
        <taxon>Eukaryota</taxon>
        <taxon>Sar</taxon>
        <taxon>Stramenopiles</taxon>
        <taxon>Ochrophyta</taxon>
        <taxon>Bacillariophyta</taxon>
        <taxon>Bacillariophyceae</taxon>
        <taxon>Bacillariophycidae</taxon>
        <taxon>Naviculales</taxon>
        <taxon>Naviculaceae</taxon>
        <taxon>Seminavis</taxon>
    </lineage>
</organism>
<dbReference type="InterPro" id="IPR011519">
    <property type="entry name" value="UnbV_ASPIC"/>
</dbReference>
<feature type="region of interest" description="Disordered" evidence="2">
    <location>
        <begin position="291"/>
        <end position="322"/>
    </location>
</feature>
<evidence type="ECO:0000313" key="6">
    <source>
        <dbReference type="Proteomes" id="UP001153069"/>
    </source>
</evidence>
<gene>
    <name evidence="5" type="ORF">SEMRO_342_G121830.1</name>
</gene>